<evidence type="ECO:0000256" key="3">
    <source>
        <dbReference type="ARBA" id="ARBA00022989"/>
    </source>
</evidence>
<dbReference type="Pfam" id="PF02931">
    <property type="entry name" value="Neur_chan_LBD"/>
    <property type="match status" value="1"/>
</dbReference>
<dbReference type="SUPFAM" id="SSF63712">
    <property type="entry name" value="Nicotinic receptor ligand binding domain-like"/>
    <property type="match status" value="1"/>
</dbReference>
<dbReference type="GO" id="GO:0005230">
    <property type="term" value="F:extracellular ligand-gated monoatomic ion channel activity"/>
    <property type="evidence" value="ECO:0007669"/>
    <property type="project" value="InterPro"/>
</dbReference>
<evidence type="ECO:0000256" key="5">
    <source>
        <dbReference type="SAM" id="Phobius"/>
    </source>
</evidence>
<feature type="domain" description="Neurotransmitter-gated ion-channel ligand-binding" evidence="6">
    <location>
        <begin position="1"/>
        <end position="76"/>
    </location>
</feature>
<dbReference type="SUPFAM" id="SSF90112">
    <property type="entry name" value="Neurotransmitter-gated ion-channel transmembrane pore"/>
    <property type="match status" value="1"/>
</dbReference>
<evidence type="ECO:0000256" key="1">
    <source>
        <dbReference type="ARBA" id="ARBA00004141"/>
    </source>
</evidence>
<reference evidence="7" key="1">
    <citation type="journal article" date="2019" name="bioRxiv">
        <title>The Genome of the Zebra Mussel, Dreissena polymorpha: A Resource for Invasive Species Research.</title>
        <authorList>
            <person name="McCartney M.A."/>
            <person name="Auch B."/>
            <person name="Kono T."/>
            <person name="Mallez S."/>
            <person name="Zhang Y."/>
            <person name="Obille A."/>
            <person name="Becker A."/>
            <person name="Abrahante J.E."/>
            <person name="Garbe J."/>
            <person name="Badalamenti J.P."/>
            <person name="Herman A."/>
            <person name="Mangelson H."/>
            <person name="Liachko I."/>
            <person name="Sullivan S."/>
            <person name="Sone E.D."/>
            <person name="Koren S."/>
            <person name="Silverstein K.A.T."/>
            <person name="Beckman K.B."/>
            <person name="Gohl D.M."/>
        </authorList>
    </citation>
    <scope>NUCLEOTIDE SEQUENCE</scope>
    <source>
        <strain evidence="7">Duluth1</strain>
        <tissue evidence="7">Whole animal</tissue>
    </source>
</reference>
<feature type="transmembrane region" description="Helical" evidence="5">
    <location>
        <begin position="77"/>
        <end position="102"/>
    </location>
</feature>
<feature type="transmembrane region" description="Helical" evidence="5">
    <location>
        <begin position="108"/>
        <end position="129"/>
    </location>
</feature>
<evidence type="ECO:0000256" key="2">
    <source>
        <dbReference type="ARBA" id="ARBA00022692"/>
    </source>
</evidence>
<evidence type="ECO:0000313" key="7">
    <source>
        <dbReference type="EMBL" id="KAH3874571.1"/>
    </source>
</evidence>
<organism evidence="7 8">
    <name type="scientific">Dreissena polymorpha</name>
    <name type="common">Zebra mussel</name>
    <name type="synonym">Mytilus polymorpha</name>
    <dbReference type="NCBI Taxonomy" id="45954"/>
    <lineage>
        <taxon>Eukaryota</taxon>
        <taxon>Metazoa</taxon>
        <taxon>Spiralia</taxon>
        <taxon>Lophotrochozoa</taxon>
        <taxon>Mollusca</taxon>
        <taxon>Bivalvia</taxon>
        <taxon>Autobranchia</taxon>
        <taxon>Heteroconchia</taxon>
        <taxon>Euheterodonta</taxon>
        <taxon>Imparidentia</taxon>
        <taxon>Neoheterodontei</taxon>
        <taxon>Myida</taxon>
        <taxon>Dreissenoidea</taxon>
        <taxon>Dreissenidae</taxon>
        <taxon>Dreissena</taxon>
    </lineage>
</organism>
<dbReference type="EMBL" id="JAIWYP010000002">
    <property type="protein sequence ID" value="KAH3874571.1"/>
    <property type="molecule type" value="Genomic_DNA"/>
</dbReference>
<keyword evidence="3 5" id="KW-1133">Transmembrane helix</keyword>
<dbReference type="CDD" id="cd19051">
    <property type="entry name" value="LGIC_TM_cation"/>
    <property type="match status" value="1"/>
</dbReference>
<dbReference type="Proteomes" id="UP000828390">
    <property type="component" value="Unassembled WGS sequence"/>
</dbReference>
<evidence type="ECO:0000259" key="6">
    <source>
        <dbReference type="Pfam" id="PF02931"/>
    </source>
</evidence>
<dbReference type="InterPro" id="IPR006202">
    <property type="entry name" value="Neur_chan_lig-bd"/>
</dbReference>
<name>A0A9D4MG05_DREPO</name>
<feature type="transmembrane region" description="Helical" evidence="5">
    <location>
        <begin position="225"/>
        <end position="246"/>
    </location>
</feature>
<dbReference type="GO" id="GO:0016020">
    <property type="term" value="C:membrane"/>
    <property type="evidence" value="ECO:0007669"/>
    <property type="project" value="UniProtKB-SubCell"/>
</dbReference>
<reference evidence="7" key="2">
    <citation type="submission" date="2020-11" db="EMBL/GenBank/DDBJ databases">
        <authorList>
            <person name="McCartney M.A."/>
            <person name="Auch B."/>
            <person name="Kono T."/>
            <person name="Mallez S."/>
            <person name="Becker A."/>
            <person name="Gohl D.M."/>
            <person name="Silverstein K.A.T."/>
            <person name="Koren S."/>
            <person name="Bechman K.B."/>
            <person name="Herman A."/>
            <person name="Abrahante J.E."/>
            <person name="Garbe J."/>
        </authorList>
    </citation>
    <scope>NUCLEOTIDE SEQUENCE</scope>
    <source>
        <strain evidence="7">Duluth1</strain>
        <tissue evidence="7">Whole animal</tissue>
    </source>
</reference>
<sequence>MDITNFPFDYQTCYLTFKAWSYSNDEVELKCGANGTGMLFYESNPGWDVTDPLCTVGENFGLSQQISFSLTVRRKPLYLMLSVIFPIMTLAILNICVFLLPTDSGEKASYSISVFLAFAVCLTIVFSSLSQNSNSVALIAVFLIIQTTCSTLTTVLTLALVRISSFDETVTIPRLFVFVMRCLKCKRCSKAPMIVPTQRRASEGSMSDETSTYYSWKEVVNVLDVVLFLLFACILVATSLGCFLSAMNSKPPDLQTNMPTEER</sequence>
<comment type="subcellular location">
    <subcellularLocation>
        <location evidence="1">Membrane</location>
        <topology evidence="1">Multi-pass membrane protein</topology>
    </subcellularLocation>
</comment>
<dbReference type="InterPro" id="IPR036734">
    <property type="entry name" value="Neur_chan_lig-bd_sf"/>
</dbReference>
<evidence type="ECO:0000256" key="4">
    <source>
        <dbReference type="ARBA" id="ARBA00023136"/>
    </source>
</evidence>
<dbReference type="AlphaFoldDB" id="A0A9D4MG05"/>
<dbReference type="GO" id="GO:0004888">
    <property type="term" value="F:transmembrane signaling receptor activity"/>
    <property type="evidence" value="ECO:0007669"/>
    <property type="project" value="InterPro"/>
</dbReference>
<comment type="caution">
    <text evidence="7">The sequence shown here is derived from an EMBL/GenBank/DDBJ whole genome shotgun (WGS) entry which is preliminary data.</text>
</comment>
<keyword evidence="8" id="KW-1185">Reference proteome</keyword>
<dbReference type="Gene3D" id="2.70.170.10">
    <property type="entry name" value="Neurotransmitter-gated ion-channel ligand-binding domain"/>
    <property type="match status" value="1"/>
</dbReference>
<dbReference type="Gene3D" id="1.20.58.390">
    <property type="entry name" value="Neurotransmitter-gated ion-channel transmembrane domain"/>
    <property type="match status" value="1"/>
</dbReference>
<dbReference type="InterPro" id="IPR036719">
    <property type="entry name" value="Neuro-gated_channel_TM_sf"/>
</dbReference>
<dbReference type="PANTHER" id="PTHR18945">
    <property type="entry name" value="NEUROTRANSMITTER GATED ION CHANNEL"/>
    <property type="match status" value="1"/>
</dbReference>
<protein>
    <recommendedName>
        <fullName evidence="6">Neurotransmitter-gated ion-channel ligand-binding domain-containing protein</fullName>
    </recommendedName>
</protein>
<dbReference type="InterPro" id="IPR038050">
    <property type="entry name" value="Neuro_actylchol_rec"/>
</dbReference>
<accession>A0A9D4MG05</accession>
<proteinExistence type="predicted"/>
<gene>
    <name evidence="7" type="ORF">DPMN_037817</name>
</gene>
<feature type="transmembrane region" description="Helical" evidence="5">
    <location>
        <begin position="136"/>
        <end position="161"/>
    </location>
</feature>
<dbReference type="InterPro" id="IPR006201">
    <property type="entry name" value="Neur_channel"/>
</dbReference>
<keyword evidence="2 5" id="KW-0812">Transmembrane</keyword>
<keyword evidence="4 5" id="KW-0472">Membrane</keyword>
<evidence type="ECO:0000313" key="8">
    <source>
        <dbReference type="Proteomes" id="UP000828390"/>
    </source>
</evidence>